<feature type="transmembrane region" description="Helical" evidence="1">
    <location>
        <begin position="167"/>
        <end position="190"/>
    </location>
</feature>
<dbReference type="AlphaFoldDB" id="A0AAN9BL70"/>
<protein>
    <recommendedName>
        <fullName evidence="5">Immunoglobulin subtype domain-containing protein</fullName>
    </recommendedName>
</protein>
<dbReference type="Proteomes" id="UP001374579">
    <property type="component" value="Unassembled WGS sequence"/>
</dbReference>
<evidence type="ECO:0008006" key="5">
    <source>
        <dbReference type="Google" id="ProtNLM"/>
    </source>
</evidence>
<keyword evidence="1" id="KW-0812">Transmembrane</keyword>
<keyword evidence="4" id="KW-1185">Reference proteome</keyword>
<proteinExistence type="predicted"/>
<gene>
    <name evidence="3" type="ORF">V1264_016711</name>
</gene>
<dbReference type="EMBL" id="JBAMIC010000007">
    <property type="protein sequence ID" value="KAK7105310.1"/>
    <property type="molecule type" value="Genomic_DNA"/>
</dbReference>
<name>A0AAN9BL70_9CAEN</name>
<evidence type="ECO:0000313" key="4">
    <source>
        <dbReference type="Proteomes" id="UP001374579"/>
    </source>
</evidence>
<evidence type="ECO:0000313" key="3">
    <source>
        <dbReference type="EMBL" id="KAK7105310.1"/>
    </source>
</evidence>
<keyword evidence="1" id="KW-0472">Membrane</keyword>
<sequence length="251" mass="27782">MRNFAIFTILLVTLFASGRTKKPITCEAGHFTVGENASLACHFHQNMTSSQHHVYVIHYPFHAPKNFSGNDVLKCSDLSDGVPQCRVAEGYQFNSEITDCLTVRIPDVTELFAGTYVCQLVPPDDTQMIMCNLTVEEQVATETSQALTPSVSYTTLPQQLRSNEETIVAVSVTLSAVIVILLAIILYLIIKNRIYKSQRRTQEKTSPLLQNCDDSTIPKDVDGQQCDSAYNTIIGAPNTLRPSIIPPKEAE</sequence>
<feature type="signal peptide" evidence="2">
    <location>
        <begin position="1"/>
        <end position="20"/>
    </location>
</feature>
<keyword evidence="1" id="KW-1133">Transmembrane helix</keyword>
<keyword evidence="2" id="KW-0732">Signal</keyword>
<feature type="chain" id="PRO_5042873787" description="Immunoglobulin subtype domain-containing protein" evidence="2">
    <location>
        <begin position="21"/>
        <end position="251"/>
    </location>
</feature>
<comment type="caution">
    <text evidence="3">The sequence shown here is derived from an EMBL/GenBank/DDBJ whole genome shotgun (WGS) entry which is preliminary data.</text>
</comment>
<evidence type="ECO:0000256" key="2">
    <source>
        <dbReference type="SAM" id="SignalP"/>
    </source>
</evidence>
<organism evidence="3 4">
    <name type="scientific">Littorina saxatilis</name>
    <dbReference type="NCBI Taxonomy" id="31220"/>
    <lineage>
        <taxon>Eukaryota</taxon>
        <taxon>Metazoa</taxon>
        <taxon>Spiralia</taxon>
        <taxon>Lophotrochozoa</taxon>
        <taxon>Mollusca</taxon>
        <taxon>Gastropoda</taxon>
        <taxon>Caenogastropoda</taxon>
        <taxon>Littorinimorpha</taxon>
        <taxon>Littorinoidea</taxon>
        <taxon>Littorinidae</taxon>
        <taxon>Littorina</taxon>
    </lineage>
</organism>
<evidence type="ECO:0000256" key="1">
    <source>
        <dbReference type="SAM" id="Phobius"/>
    </source>
</evidence>
<accession>A0AAN9BL70</accession>
<reference evidence="3 4" key="1">
    <citation type="submission" date="2024-02" db="EMBL/GenBank/DDBJ databases">
        <title>Chromosome-scale genome assembly of the rough periwinkle Littorina saxatilis.</title>
        <authorList>
            <person name="De Jode A."/>
            <person name="Faria R."/>
            <person name="Formenti G."/>
            <person name="Sims Y."/>
            <person name="Smith T.P."/>
            <person name="Tracey A."/>
            <person name="Wood J.M.D."/>
            <person name="Zagrodzka Z.B."/>
            <person name="Johannesson K."/>
            <person name="Butlin R.K."/>
            <person name="Leder E.H."/>
        </authorList>
    </citation>
    <scope>NUCLEOTIDE SEQUENCE [LARGE SCALE GENOMIC DNA]</scope>
    <source>
        <strain evidence="3">Snail1</strain>
        <tissue evidence="3">Muscle</tissue>
    </source>
</reference>